<protein>
    <submittedName>
        <fullName evidence="1">Uncharacterized protein</fullName>
    </submittedName>
</protein>
<dbReference type="AlphaFoldDB" id="A0ABD0M5T7"/>
<gene>
    <name evidence="1" type="ORF">BaRGS_00001998</name>
</gene>
<evidence type="ECO:0000313" key="1">
    <source>
        <dbReference type="EMBL" id="KAK7506523.1"/>
    </source>
</evidence>
<sequence length="132" mass="14750">MGTSAKNFKSREQAYSSIGKNFHSRQTTNTFLARCPPMVADNARTHLRLSPVHLGEQRDAREGTLWTGYLPCTNRPLRLRSRDASGLVWRHADCLAPPASTHVARKHVFFRVPLACRVSAKPIAVSCFHNAP</sequence>
<dbReference type="Proteomes" id="UP001519460">
    <property type="component" value="Unassembled WGS sequence"/>
</dbReference>
<proteinExistence type="predicted"/>
<name>A0ABD0M5T7_9CAEN</name>
<reference evidence="1 2" key="1">
    <citation type="journal article" date="2023" name="Sci. Data">
        <title>Genome assembly of the Korean intertidal mud-creeper Batillaria attramentaria.</title>
        <authorList>
            <person name="Patra A.K."/>
            <person name="Ho P.T."/>
            <person name="Jun S."/>
            <person name="Lee S.J."/>
            <person name="Kim Y."/>
            <person name="Won Y.J."/>
        </authorList>
    </citation>
    <scope>NUCLEOTIDE SEQUENCE [LARGE SCALE GENOMIC DNA]</scope>
    <source>
        <strain evidence="1">Wonlab-2016</strain>
    </source>
</reference>
<organism evidence="1 2">
    <name type="scientific">Batillaria attramentaria</name>
    <dbReference type="NCBI Taxonomy" id="370345"/>
    <lineage>
        <taxon>Eukaryota</taxon>
        <taxon>Metazoa</taxon>
        <taxon>Spiralia</taxon>
        <taxon>Lophotrochozoa</taxon>
        <taxon>Mollusca</taxon>
        <taxon>Gastropoda</taxon>
        <taxon>Caenogastropoda</taxon>
        <taxon>Sorbeoconcha</taxon>
        <taxon>Cerithioidea</taxon>
        <taxon>Batillariidae</taxon>
        <taxon>Batillaria</taxon>
    </lineage>
</organism>
<evidence type="ECO:0000313" key="2">
    <source>
        <dbReference type="Proteomes" id="UP001519460"/>
    </source>
</evidence>
<comment type="caution">
    <text evidence="1">The sequence shown here is derived from an EMBL/GenBank/DDBJ whole genome shotgun (WGS) entry which is preliminary data.</text>
</comment>
<accession>A0ABD0M5T7</accession>
<dbReference type="EMBL" id="JACVVK020000006">
    <property type="protein sequence ID" value="KAK7506523.1"/>
    <property type="molecule type" value="Genomic_DNA"/>
</dbReference>
<keyword evidence="2" id="KW-1185">Reference proteome</keyword>